<organism evidence="1 2">
    <name type="scientific">Collybiopsis confluens</name>
    <dbReference type="NCBI Taxonomy" id="2823264"/>
    <lineage>
        <taxon>Eukaryota</taxon>
        <taxon>Fungi</taxon>
        <taxon>Dikarya</taxon>
        <taxon>Basidiomycota</taxon>
        <taxon>Agaricomycotina</taxon>
        <taxon>Agaricomycetes</taxon>
        <taxon>Agaricomycetidae</taxon>
        <taxon>Agaricales</taxon>
        <taxon>Marasmiineae</taxon>
        <taxon>Omphalotaceae</taxon>
        <taxon>Collybiopsis</taxon>
    </lineage>
</organism>
<keyword evidence="2" id="KW-1185">Reference proteome</keyword>
<protein>
    <submittedName>
        <fullName evidence="1">Uncharacterized protein</fullName>
    </submittedName>
</protein>
<dbReference type="AlphaFoldDB" id="A0A8H5HWJ4"/>
<gene>
    <name evidence="1" type="ORF">D9757_004534</name>
</gene>
<dbReference type="Proteomes" id="UP000518752">
    <property type="component" value="Unassembled WGS sequence"/>
</dbReference>
<sequence length="224" mass="25358">MTVSRTRACFLNLNYQSSAILSNTHPSPPYSQYQPGPSHLPTPLKFLVCVLVGNLFALLFTERALISFYNLMQPGPFLPLLPRVTRIGVSDCLAVLFVLNKGGRRAYSVLRWVQIALPASYLPITLIKMDACSSSPRQIRDTRHQIWLSECSYVVLRAPRASLDFPKALQTIAESGLESVHPKFNSVWEYIGILARARRNWAIWIWMRLYLSLRSCDNPDPPPA</sequence>
<proteinExistence type="predicted"/>
<evidence type="ECO:0000313" key="2">
    <source>
        <dbReference type="Proteomes" id="UP000518752"/>
    </source>
</evidence>
<dbReference type="EMBL" id="JAACJN010000013">
    <property type="protein sequence ID" value="KAF5390856.1"/>
    <property type="molecule type" value="Genomic_DNA"/>
</dbReference>
<comment type="caution">
    <text evidence="1">The sequence shown here is derived from an EMBL/GenBank/DDBJ whole genome shotgun (WGS) entry which is preliminary data.</text>
</comment>
<accession>A0A8H5HWJ4</accession>
<reference evidence="1 2" key="1">
    <citation type="journal article" date="2020" name="ISME J.">
        <title>Uncovering the hidden diversity of litter-decomposition mechanisms in mushroom-forming fungi.</title>
        <authorList>
            <person name="Floudas D."/>
            <person name="Bentzer J."/>
            <person name="Ahren D."/>
            <person name="Johansson T."/>
            <person name="Persson P."/>
            <person name="Tunlid A."/>
        </authorList>
    </citation>
    <scope>NUCLEOTIDE SEQUENCE [LARGE SCALE GENOMIC DNA]</scope>
    <source>
        <strain evidence="1 2">CBS 406.79</strain>
    </source>
</reference>
<name>A0A8H5HWJ4_9AGAR</name>
<evidence type="ECO:0000313" key="1">
    <source>
        <dbReference type="EMBL" id="KAF5390856.1"/>
    </source>
</evidence>